<name>A0A6G1BCK2_CROCR</name>
<dbReference type="AlphaFoldDB" id="A0A6G1BCK2"/>
<dbReference type="GO" id="GO:0003677">
    <property type="term" value="F:DNA binding"/>
    <property type="evidence" value="ECO:0007669"/>
    <property type="project" value="UniProtKB-KW"/>
</dbReference>
<evidence type="ECO:0000259" key="2">
    <source>
        <dbReference type="PROSITE" id="PS51253"/>
    </source>
</evidence>
<feature type="domain" description="HTH CENPB-type" evidence="2">
    <location>
        <begin position="1"/>
        <end position="24"/>
    </location>
</feature>
<sequence>KSEYEYSEGWLQKFKKCHGIKYDIICEKAPTDYEATENYTDEFAKVISGENLSPEQMYKADETTLYGCHVPRKTLTMAHERAPADFKDAKQRLTVGCANAAGIHKIKLAVTGRSLYPKCLKGMCSLPVHYANRKASVTREIFPDGYNKYKLPASKLDC</sequence>
<dbReference type="Proteomes" id="UP000475037">
    <property type="component" value="Unassembled WGS sequence"/>
</dbReference>
<organism evidence="3 4">
    <name type="scientific">Crocuta crocuta</name>
    <name type="common">Spotted hyena</name>
    <dbReference type="NCBI Taxonomy" id="9678"/>
    <lineage>
        <taxon>Eukaryota</taxon>
        <taxon>Metazoa</taxon>
        <taxon>Chordata</taxon>
        <taxon>Craniata</taxon>
        <taxon>Vertebrata</taxon>
        <taxon>Euteleostomi</taxon>
        <taxon>Mammalia</taxon>
        <taxon>Eutheria</taxon>
        <taxon>Laurasiatheria</taxon>
        <taxon>Carnivora</taxon>
        <taxon>Feliformia</taxon>
        <taxon>Hyaenidae</taxon>
        <taxon>Crocuta</taxon>
    </lineage>
</organism>
<reference evidence="3 4" key="1">
    <citation type="submission" date="2019-11" db="EMBL/GenBank/DDBJ databases">
        <authorList>
            <person name="Yang C."/>
            <person name="Li F."/>
        </authorList>
    </citation>
    <scope>NUCLEOTIDE SEQUENCE [LARGE SCALE GENOMIC DNA]</scope>
    <source>
        <strain evidence="3">KB4526</strain>
        <tissue evidence="3">Muscle</tissue>
    </source>
</reference>
<evidence type="ECO:0000313" key="3">
    <source>
        <dbReference type="EMBL" id="KAF0886055.1"/>
    </source>
</evidence>
<dbReference type="PANTHER" id="PTHR19303:SF16">
    <property type="entry name" value="JERKY PROTEIN HOMOLOG-LIKE"/>
    <property type="match status" value="1"/>
</dbReference>
<dbReference type="GO" id="GO:0005634">
    <property type="term" value="C:nucleus"/>
    <property type="evidence" value="ECO:0007669"/>
    <property type="project" value="TreeGrafter"/>
</dbReference>
<dbReference type="PANTHER" id="PTHR19303">
    <property type="entry name" value="TRANSPOSON"/>
    <property type="match status" value="1"/>
</dbReference>
<evidence type="ECO:0000313" key="4">
    <source>
        <dbReference type="Proteomes" id="UP000475037"/>
    </source>
</evidence>
<dbReference type="InterPro" id="IPR050863">
    <property type="entry name" value="CenT-Element_Derived"/>
</dbReference>
<dbReference type="InterPro" id="IPR004875">
    <property type="entry name" value="DDE_SF_endonuclease_dom"/>
</dbReference>
<keyword evidence="4" id="KW-1185">Reference proteome</keyword>
<feature type="non-terminal residue" evidence="3">
    <location>
        <position position="1"/>
    </location>
</feature>
<keyword evidence="1" id="KW-0238">DNA-binding</keyword>
<gene>
    <name evidence="3" type="primary">Tigd2_0</name>
    <name evidence="3" type="ORF">FOF47_R05121</name>
</gene>
<feature type="non-terminal residue" evidence="3">
    <location>
        <position position="158"/>
    </location>
</feature>
<dbReference type="EMBL" id="VOAJ01000952">
    <property type="protein sequence ID" value="KAF0886055.1"/>
    <property type="molecule type" value="Genomic_DNA"/>
</dbReference>
<dbReference type="Pfam" id="PF03184">
    <property type="entry name" value="DDE_1"/>
    <property type="match status" value="1"/>
</dbReference>
<evidence type="ECO:0000256" key="1">
    <source>
        <dbReference type="ARBA" id="ARBA00023125"/>
    </source>
</evidence>
<dbReference type="InterPro" id="IPR006600">
    <property type="entry name" value="HTH_CenpB_DNA-bd_dom"/>
</dbReference>
<dbReference type="PROSITE" id="PS51253">
    <property type="entry name" value="HTH_CENPB"/>
    <property type="match status" value="1"/>
</dbReference>
<protein>
    <submittedName>
        <fullName evidence="3">TIGD2 protein</fullName>
    </submittedName>
</protein>
<accession>A0A6G1BCK2</accession>
<proteinExistence type="predicted"/>
<comment type="caution">
    <text evidence="3">The sequence shown here is derived from an EMBL/GenBank/DDBJ whole genome shotgun (WGS) entry which is preliminary data.</text>
</comment>